<protein>
    <recommendedName>
        <fullName evidence="4">Tetratricopeptide repeat protein</fullName>
    </recommendedName>
</protein>
<evidence type="ECO:0000256" key="1">
    <source>
        <dbReference type="SAM" id="Phobius"/>
    </source>
</evidence>
<accession>A0A8J6NIM5</accession>
<keyword evidence="1" id="KW-0812">Transmembrane</keyword>
<reference evidence="2 3" key="1">
    <citation type="submission" date="2020-08" db="EMBL/GenBank/DDBJ databases">
        <title>Bridging the membrane lipid divide: bacteria of the FCB group superphylum have the potential to synthesize archaeal ether lipids.</title>
        <authorList>
            <person name="Villanueva L."/>
            <person name="Von Meijenfeldt F.A.B."/>
            <person name="Westbye A.B."/>
            <person name="Yadav S."/>
            <person name="Hopmans E.C."/>
            <person name="Dutilh B.E."/>
            <person name="Sinninghe Damste J.S."/>
        </authorList>
    </citation>
    <scope>NUCLEOTIDE SEQUENCE [LARGE SCALE GENOMIC DNA]</scope>
    <source>
        <strain evidence="2">NIOZ-UU36</strain>
    </source>
</reference>
<keyword evidence="1" id="KW-0472">Membrane</keyword>
<dbReference type="InterPro" id="IPR011990">
    <property type="entry name" value="TPR-like_helical_dom_sf"/>
</dbReference>
<dbReference type="Proteomes" id="UP000614469">
    <property type="component" value="Unassembled WGS sequence"/>
</dbReference>
<feature type="transmembrane region" description="Helical" evidence="1">
    <location>
        <begin position="22"/>
        <end position="41"/>
    </location>
</feature>
<name>A0A8J6NIM5_9CHLR</name>
<dbReference type="AlphaFoldDB" id="A0A8J6NIM5"/>
<dbReference type="Gene3D" id="1.25.40.10">
    <property type="entry name" value="Tetratricopeptide repeat domain"/>
    <property type="match status" value="1"/>
</dbReference>
<evidence type="ECO:0000313" key="3">
    <source>
        <dbReference type="Proteomes" id="UP000614469"/>
    </source>
</evidence>
<proteinExistence type="predicted"/>
<evidence type="ECO:0000313" key="2">
    <source>
        <dbReference type="EMBL" id="MBC8334955.1"/>
    </source>
</evidence>
<keyword evidence="1" id="KW-1133">Transmembrane helix</keyword>
<sequence length="330" mass="36084">MSESIEDTQPVKTNKKTSRKRLFITILGFILILALGAFGGYNSGIGIRKSAEATQIGQALGEQFELGAIALAEGRYDHARQHFEFIVQHEPTYPGAAEAMAQAILGMTFTATPTITPSPTLTPTPDLRGAEAIINNAQQLINTGDWTNALAALDQLRKEAPDYRTAEVDGMYYFALRYNGADKIAKLGDLEGGIYFLTLAERFGPLDSTANNLRANARLYITGATFWEINWEQAVNYFGQLAAFAPNVWDAASNMTAGERYRIALMRYGDERFLADDFCGAYAQYSNALAYGGLDETATKYSYEAYDICYPATATPEPAPIPTDTPVPSP</sequence>
<dbReference type="SUPFAM" id="SSF48452">
    <property type="entry name" value="TPR-like"/>
    <property type="match status" value="1"/>
</dbReference>
<evidence type="ECO:0008006" key="4">
    <source>
        <dbReference type="Google" id="ProtNLM"/>
    </source>
</evidence>
<organism evidence="2 3">
    <name type="scientific">Candidatus Desulfolinea nitratireducens</name>
    <dbReference type="NCBI Taxonomy" id="2841698"/>
    <lineage>
        <taxon>Bacteria</taxon>
        <taxon>Bacillati</taxon>
        <taxon>Chloroflexota</taxon>
        <taxon>Anaerolineae</taxon>
        <taxon>Anaerolineales</taxon>
        <taxon>Anaerolineales incertae sedis</taxon>
        <taxon>Candidatus Desulfolinea</taxon>
    </lineage>
</organism>
<comment type="caution">
    <text evidence="2">The sequence shown here is derived from an EMBL/GenBank/DDBJ whole genome shotgun (WGS) entry which is preliminary data.</text>
</comment>
<gene>
    <name evidence="2" type="ORF">H8E29_06810</name>
</gene>
<dbReference type="EMBL" id="JACNJN010000085">
    <property type="protein sequence ID" value="MBC8334955.1"/>
    <property type="molecule type" value="Genomic_DNA"/>
</dbReference>